<proteinExistence type="predicted"/>
<comment type="caution">
    <text evidence="2">The sequence shown here is derived from an EMBL/GenBank/DDBJ whole genome shotgun (WGS) entry which is preliminary data.</text>
</comment>
<name>A0ABN1U073_9ACTN</name>
<keyword evidence="1" id="KW-0812">Transmembrane</keyword>
<organism evidence="2 3">
    <name type="scientific">Kitasatospora arboriphila</name>
    <dbReference type="NCBI Taxonomy" id="258052"/>
    <lineage>
        <taxon>Bacteria</taxon>
        <taxon>Bacillati</taxon>
        <taxon>Actinomycetota</taxon>
        <taxon>Actinomycetes</taxon>
        <taxon>Kitasatosporales</taxon>
        <taxon>Streptomycetaceae</taxon>
        <taxon>Kitasatospora</taxon>
    </lineage>
</organism>
<evidence type="ECO:0000256" key="1">
    <source>
        <dbReference type="SAM" id="Phobius"/>
    </source>
</evidence>
<evidence type="ECO:0000313" key="3">
    <source>
        <dbReference type="Proteomes" id="UP001499987"/>
    </source>
</evidence>
<keyword evidence="1" id="KW-1133">Transmembrane helix</keyword>
<dbReference type="RefSeq" id="WP_344626867.1">
    <property type="nucleotide sequence ID" value="NZ_BAAALD010000080.1"/>
</dbReference>
<accession>A0ABN1U073</accession>
<keyword evidence="3" id="KW-1185">Reference proteome</keyword>
<evidence type="ECO:0008006" key="4">
    <source>
        <dbReference type="Google" id="ProtNLM"/>
    </source>
</evidence>
<feature type="transmembrane region" description="Helical" evidence="1">
    <location>
        <begin position="59"/>
        <end position="83"/>
    </location>
</feature>
<protein>
    <recommendedName>
        <fullName evidence="4">DUF2752 domain-containing protein</fullName>
    </recommendedName>
</protein>
<reference evidence="2 3" key="1">
    <citation type="journal article" date="2019" name="Int. J. Syst. Evol. Microbiol.">
        <title>The Global Catalogue of Microorganisms (GCM) 10K type strain sequencing project: providing services to taxonomists for standard genome sequencing and annotation.</title>
        <authorList>
            <consortium name="The Broad Institute Genomics Platform"/>
            <consortium name="The Broad Institute Genome Sequencing Center for Infectious Disease"/>
            <person name="Wu L."/>
            <person name="Ma J."/>
        </authorList>
    </citation>
    <scope>NUCLEOTIDE SEQUENCE [LARGE SCALE GENOMIC DNA]</scope>
    <source>
        <strain evidence="2 3">JCM 13002</strain>
    </source>
</reference>
<sequence length="222" mass="23225">MDVVMALGSFCLPALAAWDVLRIAGSVSRSEAPRFGNLVSLGIWSGGTLYVGSHGGPAFLVPVACVLLGAAALLLVVPVVRALRTPARGRAMRTGTSRRLFRRIIATTHTASGSLMLGVTADGGVILPDKPPLEDGAPPRVRLTEGCPYCLVENVLAHLLELDAAPFIHAYRHHVASGENRVFVVGRVDGTPGWTTGMAPLAGHEVAPAVPCRHHRPAAASD</sequence>
<gene>
    <name evidence="2" type="ORF">GCM10009663_60440</name>
</gene>
<dbReference type="Proteomes" id="UP001499987">
    <property type="component" value="Unassembled WGS sequence"/>
</dbReference>
<keyword evidence="1" id="KW-0472">Membrane</keyword>
<evidence type="ECO:0000313" key="2">
    <source>
        <dbReference type="EMBL" id="GAA1110958.1"/>
    </source>
</evidence>
<dbReference type="EMBL" id="BAAALD010000080">
    <property type="protein sequence ID" value="GAA1110958.1"/>
    <property type="molecule type" value="Genomic_DNA"/>
</dbReference>